<keyword evidence="2" id="KW-0732">Signal</keyword>
<keyword evidence="1" id="KW-0472">Membrane</keyword>
<evidence type="ECO:0000256" key="1">
    <source>
        <dbReference type="SAM" id="Phobius"/>
    </source>
</evidence>
<dbReference type="Proteomes" id="UP000309788">
    <property type="component" value="Unassembled WGS sequence"/>
</dbReference>
<feature type="transmembrane region" description="Helical" evidence="1">
    <location>
        <begin position="139"/>
        <end position="162"/>
    </location>
</feature>
<feature type="transmembrane region" description="Helical" evidence="1">
    <location>
        <begin position="182"/>
        <end position="203"/>
    </location>
</feature>
<dbReference type="EMBL" id="VCEI01000021">
    <property type="protein sequence ID" value="TLU94366.1"/>
    <property type="molecule type" value="Genomic_DNA"/>
</dbReference>
<dbReference type="RefSeq" id="WP_138280994.1">
    <property type="nucleotide sequence ID" value="NZ_BMGE01000002.1"/>
</dbReference>
<evidence type="ECO:0000313" key="4">
    <source>
        <dbReference type="Proteomes" id="UP000309788"/>
    </source>
</evidence>
<keyword evidence="1" id="KW-0812">Transmembrane</keyword>
<comment type="caution">
    <text evidence="3">The sequence shown here is derived from an EMBL/GenBank/DDBJ whole genome shotgun (WGS) entry which is preliminary data.</text>
</comment>
<keyword evidence="4" id="KW-1185">Reference proteome</keyword>
<dbReference type="AlphaFoldDB" id="A0A5R9KE77"/>
<dbReference type="OrthoDB" id="128043at2"/>
<feature type="signal peptide" evidence="2">
    <location>
        <begin position="1"/>
        <end position="18"/>
    </location>
</feature>
<protein>
    <submittedName>
        <fullName evidence="3">Uncharacterized protein</fullName>
    </submittedName>
</protein>
<evidence type="ECO:0000313" key="3">
    <source>
        <dbReference type="EMBL" id="TLU94366.1"/>
    </source>
</evidence>
<keyword evidence="1" id="KW-1133">Transmembrane helix</keyword>
<sequence length="550" mass="59944">MKNILFFILLLIGAGANAHIGSSGVQMQGQAGPYTILASVQPPDVIPGTARITVFVSNGSADKILARPIYFYSGDKGAPSPDELTQVPGQSGQFQGSIWLMESGSSSAQIQIEGDKGKGEIIIPIIAVSTAQREMPKQLGIGLSILGVLLFLLMITTIGASVSDGILKPGEVLTAAQKRRKWMNMGIATVVCALILYGGSSWWDNWAADYKQWLYKPLKGNTKILSSENNPVFQLEIDTTGWTTQAKGSMLSTLIPDHGKLMHTFLVRIPGMDAFAHIHPERKDTLHFEAALPDLPAGKYLVYSDIVQYSGFAETIVDTLVIPAPIQNKTQPASVAQEDTYTLTDPLDSPGRIPFDANVVICGKPGTKTVFKDSSYAVWEGKPDKPLEAGMPYELNFEIFNPDGSPCLPEPYLGMTGHVAVFRSDGSVYIHLHPGGSFSMAAGQTFKNRISDTANIAKRPSPAMFRDSVDRHLARLKSMSVPEREEFLMTEMGMYDTAGTGMTRMEHSNRITFPYSFPKGGRYRIFLQVKRNDKVLTGAFDVRVNDAAAL</sequence>
<gene>
    <name evidence="3" type="ORF">FEM55_08945</name>
</gene>
<organism evidence="3 4">
    <name type="scientific">Dyadobacter sediminis</name>
    <dbReference type="NCBI Taxonomy" id="1493691"/>
    <lineage>
        <taxon>Bacteria</taxon>
        <taxon>Pseudomonadati</taxon>
        <taxon>Bacteroidota</taxon>
        <taxon>Cytophagia</taxon>
        <taxon>Cytophagales</taxon>
        <taxon>Spirosomataceae</taxon>
        <taxon>Dyadobacter</taxon>
    </lineage>
</organism>
<proteinExistence type="predicted"/>
<feature type="chain" id="PRO_5024404360" evidence="2">
    <location>
        <begin position="19"/>
        <end position="550"/>
    </location>
</feature>
<name>A0A5R9KE77_9BACT</name>
<accession>A0A5R9KE77</accession>
<evidence type="ECO:0000256" key="2">
    <source>
        <dbReference type="SAM" id="SignalP"/>
    </source>
</evidence>
<reference evidence="3 4" key="1">
    <citation type="submission" date="2019-05" db="EMBL/GenBank/DDBJ databases">
        <authorList>
            <person name="Qu J.-H."/>
        </authorList>
    </citation>
    <scope>NUCLEOTIDE SEQUENCE [LARGE SCALE GENOMIC DNA]</scope>
    <source>
        <strain evidence="3 4">Z12</strain>
    </source>
</reference>